<dbReference type="Gene3D" id="3.40.50.720">
    <property type="entry name" value="NAD(P)-binding Rossmann-like Domain"/>
    <property type="match status" value="1"/>
</dbReference>
<evidence type="ECO:0000259" key="6">
    <source>
        <dbReference type="Pfam" id="PF16363"/>
    </source>
</evidence>
<name>A0A427XSI1_9TREE</name>
<accession>A0A427XSI1</accession>
<dbReference type="HAMAP" id="MF_00955">
    <property type="entry name" value="GDP_Man_dehydratase"/>
    <property type="match status" value="1"/>
</dbReference>
<dbReference type="PANTHER" id="PTHR43715:SF1">
    <property type="entry name" value="GDP-MANNOSE 4,6 DEHYDRATASE"/>
    <property type="match status" value="1"/>
</dbReference>
<dbReference type="OrthoDB" id="10253554at2759"/>
<feature type="compositionally biased region" description="Polar residues" evidence="5">
    <location>
        <begin position="78"/>
        <end position="94"/>
    </location>
</feature>
<gene>
    <name evidence="7" type="ORF">EHS24_007982</name>
</gene>
<dbReference type="GO" id="GO:0008446">
    <property type="term" value="F:GDP-mannose 4,6-dehydratase activity"/>
    <property type="evidence" value="ECO:0007669"/>
    <property type="project" value="UniProtKB-EC"/>
</dbReference>
<dbReference type="GO" id="GO:0042351">
    <property type="term" value="P:'de novo' GDP-L-fucose biosynthetic process"/>
    <property type="evidence" value="ECO:0007669"/>
    <property type="project" value="TreeGrafter"/>
</dbReference>
<dbReference type="InterPro" id="IPR016040">
    <property type="entry name" value="NAD(P)-bd_dom"/>
</dbReference>
<evidence type="ECO:0000256" key="4">
    <source>
        <dbReference type="ARBA" id="ARBA00023239"/>
    </source>
</evidence>
<feature type="region of interest" description="Disordered" evidence="5">
    <location>
        <begin position="1"/>
        <end position="251"/>
    </location>
</feature>
<feature type="compositionally biased region" description="Low complexity" evidence="5">
    <location>
        <begin position="263"/>
        <end position="274"/>
    </location>
</feature>
<dbReference type="Proteomes" id="UP000279236">
    <property type="component" value="Unassembled WGS sequence"/>
</dbReference>
<evidence type="ECO:0000313" key="8">
    <source>
        <dbReference type="Proteomes" id="UP000279236"/>
    </source>
</evidence>
<feature type="compositionally biased region" description="Low complexity" evidence="5">
    <location>
        <begin position="1"/>
        <end position="13"/>
    </location>
</feature>
<sequence>MSASHQQPQAHSEQQQRRQQQEPCPLPQHSTATATGVSPPPTRSGIPVASASAGPPDLNLAGLRISDADVDTDAPTPRFSSDTSASVPSVNSDTRLAARAAPPQSNCTSSSPSQPQPPHEEAVALVRLTSADSEGRLHRGAALRSPPGSIRRPSGATGASTGAGAGSMGARRQAARPLSLLGAPLGDYQSDDVLNAPAPVSPHSPHTPSPLSPLDGRGKGKGKGEGEMDVGRERRPTASSPMATSTTSSTAAAAAVDQATAVSVSPSSTSVTAPLPVPASARPQASTARVPRVRTPTVPRPAFAPHTADWTREAWAGRKVALVTGITGQDGSYLADLLLAKGYHVHGIIRRSSSFNTSRLHHLFGNERVERLALHYGDLTDTTALVHIISQVQPSEVYNLGAQSHVKVSFEMAQYTADVDGTGTLRLLDAIRTCGLDQLAKFYQASTSEMYGQVQAVPQDEDTPFYPRSPYGVAKLYAYWITVNYRESYGMFASNGILFNHESPRRGRTFVTRKISRAVAEISLGRQECMYMGNLDAMRDWGHARDYVEGMWRMLQHPTASDFVLASGESHSVREFIEAAFRVVGRSIAWSGAGVDEVGTDDLGNVVVRVDPRYFRPAEVERLLGDAGKARTVLGWTPTVSFDQLVEEMVLADMASAKYLVEDLN</sequence>
<dbReference type="NCBIfam" id="TIGR01472">
    <property type="entry name" value="gmd"/>
    <property type="match status" value="1"/>
</dbReference>
<dbReference type="EMBL" id="RSCE01000006">
    <property type="protein sequence ID" value="RSH81790.1"/>
    <property type="molecule type" value="Genomic_DNA"/>
</dbReference>
<dbReference type="CDD" id="cd05260">
    <property type="entry name" value="GDP_MD_SDR_e"/>
    <property type="match status" value="1"/>
</dbReference>
<dbReference type="AlphaFoldDB" id="A0A427XSI1"/>
<proteinExistence type="inferred from homology"/>
<dbReference type="SUPFAM" id="SSF51735">
    <property type="entry name" value="NAD(P)-binding Rossmann-fold domains"/>
    <property type="match status" value="1"/>
</dbReference>
<dbReference type="GeneID" id="39592525"/>
<organism evidence="7 8">
    <name type="scientific">Apiotrichum porosum</name>
    <dbReference type="NCBI Taxonomy" id="105984"/>
    <lineage>
        <taxon>Eukaryota</taxon>
        <taxon>Fungi</taxon>
        <taxon>Dikarya</taxon>
        <taxon>Basidiomycota</taxon>
        <taxon>Agaricomycotina</taxon>
        <taxon>Tremellomycetes</taxon>
        <taxon>Trichosporonales</taxon>
        <taxon>Trichosporonaceae</taxon>
        <taxon>Apiotrichum</taxon>
    </lineage>
</organism>
<dbReference type="STRING" id="105984.A0A427XSI1"/>
<dbReference type="RefSeq" id="XP_028476245.1">
    <property type="nucleotide sequence ID" value="XM_028623312.1"/>
</dbReference>
<dbReference type="InterPro" id="IPR006368">
    <property type="entry name" value="GDP_Man_deHydtase"/>
</dbReference>
<feature type="compositionally biased region" description="Low complexity" evidence="5">
    <location>
        <begin position="237"/>
        <end position="251"/>
    </location>
</feature>
<dbReference type="Gene3D" id="3.90.25.10">
    <property type="entry name" value="UDP-galactose 4-epimerase, domain 1"/>
    <property type="match status" value="1"/>
</dbReference>
<comment type="similarity">
    <text evidence="2">Belongs to the NAD(P)-dependent epimerase/dehydratase family. GDP-mannose 4,6-dehydratase subfamily.</text>
</comment>
<evidence type="ECO:0000256" key="1">
    <source>
        <dbReference type="ARBA" id="ARBA00001937"/>
    </source>
</evidence>
<evidence type="ECO:0000313" key="7">
    <source>
        <dbReference type="EMBL" id="RSH81790.1"/>
    </source>
</evidence>
<dbReference type="Pfam" id="PF16363">
    <property type="entry name" value="GDP_Man_Dehyd"/>
    <property type="match status" value="1"/>
</dbReference>
<keyword evidence="8" id="KW-1185">Reference proteome</keyword>
<keyword evidence="4" id="KW-0456">Lyase</keyword>
<feature type="compositionally biased region" description="Low complexity" evidence="5">
    <location>
        <begin position="102"/>
        <end position="113"/>
    </location>
</feature>
<evidence type="ECO:0000256" key="2">
    <source>
        <dbReference type="ARBA" id="ARBA00009263"/>
    </source>
</evidence>
<dbReference type="FunFam" id="3.40.50.720:FF:000924">
    <property type="entry name" value="GDP-mannose 4,6 dehydratase"/>
    <property type="match status" value="1"/>
</dbReference>
<comment type="cofactor">
    <cofactor evidence="1">
        <name>NADP(+)</name>
        <dbReference type="ChEBI" id="CHEBI:58349"/>
    </cofactor>
</comment>
<feature type="compositionally biased region" description="Basic and acidic residues" evidence="5">
    <location>
        <begin position="216"/>
        <end position="236"/>
    </location>
</feature>
<evidence type="ECO:0000256" key="5">
    <source>
        <dbReference type="SAM" id="MobiDB-lite"/>
    </source>
</evidence>
<dbReference type="EC" id="4.2.1.47" evidence="3"/>
<feature type="compositionally biased region" description="Pro residues" evidence="5">
    <location>
        <begin position="199"/>
        <end position="211"/>
    </location>
</feature>
<feature type="region of interest" description="Disordered" evidence="5">
    <location>
        <begin position="263"/>
        <end position="304"/>
    </location>
</feature>
<feature type="domain" description="NAD(P)-binding" evidence="6">
    <location>
        <begin position="322"/>
        <end position="649"/>
    </location>
</feature>
<feature type="compositionally biased region" description="Low complexity" evidence="5">
    <location>
        <begin position="287"/>
        <end position="301"/>
    </location>
</feature>
<reference evidence="7 8" key="1">
    <citation type="submission" date="2018-11" db="EMBL/GenBank/DDBJ databases">
        <title>Genome sequence of Apiotrichum porosum DSM 27194.</title>
        <authorList>
            <person name="Aliyu H."/>
            <person name="Gorte O."/>
            <person name="Ochsenreither K."/>
        </authorList>
    </citation>
    <scope>NUCLEOTIDE SEQUENCE [LARGE SCALE GENOMIC DNA]</scope>
    <source>
        <strain evidence="7 8">DSM 27194</strain>
    </source>
</reference>
<dbReference type="InterPro" id="IPR036291">
    <property type="entry name" value="NAD(P)-bd_dom_sf"/>
</dbReference>
<comment type="caution">
    <text evidence="7">The sequence shown here is derived from an EMBL/GenBank/DDBJ whole genome shotgun (WGS) entry which is preliminary data.</text>
</comment>
<dbReference type="PANTHER" id="PTHR43715">
    <property type="entry name" value="GDP-MANNOSE 4,6-DEHYDRATASE"/>
    <property type="match status" value="1"/>
</dbReference>
<evidence type="ECO:0000256" key="3">
    <source>
        <dbReference type="ARBA" id="ARBA00011989"/>
    </source>
</evidence>
<protein>
    <recommendedName>
        <fullName evidence="3">GDP-mannose 4,6-dehydratase</fullName>
        <ecNumber evidence="3">4.2.1.47</ecNumber>
    </recommendedName>
</protein>